<proteinExistence type="predicted"/>
<comment type="caution">
    <text evidence="2">The sequence shown here is derived from an EMBL/GenBank/DDBJ whole genome shotgun (WGS) entry which is preliminary data.</text>
</comment>
<protein>
    <submittedName>
        <fullName evidence="2">Uncharacterized protein</fullName>
    </submittedName>
</protein>
<feature type="compositionally biased region" description="Basic and acidic residues" evidence="1">
    <location>
        <begin position="35"/>
        <end position="56"/>
    </location>
</feature>
<evidence type="ECO:0000256" key="1">
    <source>
        <dbReference type="SAM" id="MobiDB-lite"/>
    </source>
</evidence>
<organism evidence="2 3">
    <name type="scientific">Rhizophagus clarus</name>
    <dbReference type="NCBI Taxonomy" id="94130"/>
    <lineage>
        <taxon>Eukaryota</taxon>
        <taxon>Fungi</taxon>
        <taxon>Fungi incertae sedis</taxon>
        <taxon>Mucoromycota</taxon>
        <taxon>Glomeromycotina</taxon>
        <taxon>Glomeromycetes</taxon>
        <taxon>Glomerales</taxon>
        <taxon>Glomeraceae</taxon>
        <taxon>Rhizophagus</taxon>
    </lineage>
</organism>
<name>A0A2Z6S9K4_9GLOM</name>
<reference evidence="2 3" key="1">
    <citation type="submission" date="2017-11" db="EMBL/GenBank/DDBJ databases">
        <title>The genome of Rhizophagus clarus HR1 reveals common genetic basis of auxotrophy among arbuscular mycorrhizal fungi.</title>
        <authorList>
            <person name="Kobayashi Y."/>
        </authorList>
    </citation>
    <scope>NUCLEOTIDE SEQUENCE [LARGE SCALE GENOMIC DNA]</scope>
    <source>
        <strain evidence="2 3">HR1</strain>
    </source>
</reference>
<evidence type="ECO:0000313" key="3">
    <source>
        <dbReference type="Proteomes" id="UP000247702"/>
    </source>
</evidence>
<dbReference type="EMBL" id="BEXD01004017">
    <property type="protein sequence ID" value="GBC05622.1"/>
    <property type="molecule type" value="Genomic_DNA"/>
</dbReference>
<accession>A0A2Z6S9K4</accession>
<dbReference type="AlphaFoldDB" id="A0A2Z6S9K4"/>
<gene>
    <name evidence="2" type="ORF">RclHR1_06310018</name>
</gene>
<sequence>MVQQVIFVNEISLIVTTTSAHDLVLEGPSSSDDSDTNKSDSDANKSDSDVYFKSDNSDSNDEYDYELHERLLREEMAKLKDKIPTKPANEEDNFDKMLSKAIEKELAYFDNLASQLMINLVGGLDIMHNKTSLSAEYVICRTPPVTSKKILHRASIMNVYTSIIQ</sequence>
<keyword evidence="3" id="KW-1185">Reference proteome</keyword>
<feature type="region of interest" description="Disordered" evidence="1">
    <location>
        <begin position="25"/>
        <end position="63"/>
    </location>
</feature>
<dbReference type="Proteomes" id="UP000247702">
    <property type="component" value="Unassembled WGS sequence"/>
</dbReference>
<evidence type="ECO:0000313" key="2">
    <source>
        <dbReference type="EMBL" id="GBC05622.1"/>
    </source>
</evidence>